<feature type="transmembrane region" description="Helical" evidence="1">
    <location>
        <begin position="79"/>
        <end position="101"/>
    </location>
</feature>
<dbReference type="AlphaFoldDB" id="A0A8S1RF04"/>
<proteinExistence type="predicted"/>
<keyword evidence="1" id="KW-1133">Transmembrane helix</keyword>
<reference evidence="2" key="1">
    <citation type="submission" date="2021-01" db="EMBL/GenBank/DDBJ databases">
        <authorList>
            <consortium name="Genoscope - CEA"/>
            <person name="William W."/>
        </authorList>
    </citation>
    <scope>NUCLEOTIDE SEQUENCE</scope>
</reference>
<protein>
    <submittedName>
        <fullName evidence="2">Uncharacterized protein</fullName>
    </submittedName>
</protein>
<dbReference type="EMBL" id="CAJJDN010000171">
    <property type="protein sequence ID" value="CAD8126876.1"/>
    <property type="molecule type" value="Genomic_DNA"/>
</dbReference>
<evidence type="ECO:0000313" key="2">
    <source>
        <dbReference type="EMBL" id="CAD8126876.1"/>
    </source>
</evidence>
<sequence length="120" mass="13766">MIVLIYLLVMVSCIQLPITNEYEQIEALEIISKDTLADQQVKKVQGNQVFFLEIADYLEGTSFYNFLDLQNKDNQSKRIIIATVLSILLIIIFCVVIQFILDLSKKCKIKLSRENIAIPV</sequence>
<comment type="caution">
    <text evidence="2">The sequence shown here is derived from an EMBL/GenBank/DDBJ whole genome shotgun (WGS) entry which is preliminary data.</text>
</comment>
<accession>A0A8S1RF04</accession>
<organism evidence="2 3">
    <name type="scientific">Paramecium sonneborni</name>
    <dbReference type="NCBI Taxonomy" id="65129"/>
    <lineage>
        <taxon>Eukaryota</taxon>
        <taxon>Sar</taxon>
        <taxon>Alveolata</taxon>
        <taxon>Ciliophora</taxon>
        <taxon>Intramacronucleata</taxon>
        <taxon>Oligohymenophorea</taxon>
        <taxon>Peniculida</taxon>
        <taxon>Parameciidae</taxon>
        <taxon>Paramecium</taxon>
    </lineage>
</organism>
<gene>
    <name evidence="2" type="ORF">PSON_ATCC_30995.1.T1710055</name>
</gene>
<keyword evidence="1" id="KW-0812">Transmembrane</keyword>
<name>A0A8S1RF04_9CILI</name>
<keyword evidence="1" id="KW-0472">Membrane</keyword>
<evidence type="ECO:0000256" key="1">
    <source>
        <dbReference type="SAM" id="Phobius"/>
    </source>
</evidence>
<evidence type="ECO:0000313" key="3">
    <source>
        <dbReference type="Proteomes" id="UP000692954"/>
    </source>
</evidence>
<keyword evidence="3" id="KW-1185">Reference proteome</keyword>
<dbReference type="OrthoDB" id="299566at2759"/>
<dbReference type="Proteomes" id="UP000692954">
    <property type="component" value="Unassembled WGS sequence"/>
</dbReference>